<accession>A0A8B8NZ89</accession>
<dbReference type="GO" id="GO:0005737">
    <property type="term" value="C:cytoplasm"/>
    <property type="evidence" value="ECO:0007669"/>
    <property type="project" value="TreeGrafter"/>
</dbReference>
<protein>
    <submittedName>
        <fullName evidence="2">Tyrosine-protein phosphatase DSP1-like</fullName>
    </submittedName>
</protein>
<dbReference type="GeneID" id="115739110"/>
<dbReference type="Gene3D" id="3.90.190.10">
    <property type="entry name" value="Protein tyrosine phosphatase superfamily"/>
    <property type="match status" value="1"/>
</dbReference>
<evidence type="ECO:0000313" key="1">
    <source>
        <dbReference type="Proteomes" id="UP000827889"/>
    </source>
</evidence>
<dbReference type="RefSeq" id="XP_030527880.1">
    <property type="nucleotide sequence ID" value="XM_030672020.2"/>
</dbReference>
<organism evidence="1 2">
    <name type="scientific">Rhodamnia argentea</name>
    <dbReference type="NCBI Taxonomy" id="178133"/>
    <lineage>
        <taxon>Eukaryota</taxon>
        <taxon>Viridiplantae</taxon>
        <taxon>Streptophyta</taxon>
        <taxon>Embryophyta</taxon>
        <taxon>Tracheophyta</taxon>
        <taxon>Spermatophyta</taxon>
        <taxon>Magnoliopsida</taxon>
        <taxon>eudicotyledons</taxon>
        <taxon>Gunneridae</taxon>
        <taxon>Pentapetalae</taxon>
        <taxon>rosids</taxon>
        <taxon>malvids</taxon>
        <taxon>Myrtales</taxon>
        <taxon>Myrtaceae</taxon>
        <taxon>Myrtoideae</taxon>
        <taxon>Myrteae</taxon>
        <taxon>Australasian group</taxon>
        <taxon>Rhodamnia</taxon>
    </lineage>
</organism>
<dbReference type="Pfam" id="PF03162">
    <property type="entry name" value="Y_phosphatase2"/>
    <property type="match status" value="1"/>
</dbReference>
<reference evidence="2" key="1">
    <citation type="submission" date="2025-08" db="UniProtKB">
        <authorList>
            <consortium name="RefSeq"/>
        </authorList>
    </citation>
    <scope>IDENTIFICATION</scope>
    <source>
        <tissue evidence="2">Leaf</tissue>
    </source>
</reference>
<dbReference type="OrthoDB" id="6375174at2759"/>
<dbReference type="PANTHER" id="PTHR31126:SF48">
    <property type="entry name" value="INOSITOL PHOSPHATASE SIW14"/>
    <property type="match status" value="1"/>
</dbReference>
<name>A0A8B8NZ89_9MYRT</name>
<dbReference type="SUPFAM" id="SSF52799">
    <property type="entry name" value="(Phosphotyrosine protein) phosphatases II"/>
    <property type="match status" value="1"/>
</dbReference>
<dbReference type="GO" id="GO:0016791">
    <property type="term" value="F:phosphatase activity"/>
    <property type="evidence" value="ECO:0007669"/>
    <property type="project" value="TreeGrafter"/>
</dbReference>
<keyword evidence="1" id="KW-1185">Reference proteome</keyword>
<evidence type="ECO:0000313" key="2">
    <source>
        <dbReference type="RefSeq" id="XP_030527880.1"/>
    </source>
</evidence>
<proteinExistence type="predicted"/>
<sequence length="91" mass="10801">MNLHNNDYERREIRMMLNIEKRSPWVCFQEPFVYIPEEKVCEALKVLLDVRNHPVLIHCKRGKYHTGCLVGCLRKLQRWCLSSACPTSVKK</sequence>
<dbReference type="InterPro" id="IPR004861">
    <property type="entry name" value="Siw14-like"/>
</dbReference>
<dbReference type="PANTHER" id="PTHR31126">
    <property type="entry name" value="TYROSINE-PROTEIN PHOSPHATASE"/>
    <property type="match status" value="1"/>
</dbReference>
<gene>
    <name evidence="2" type="primary">LOC115739110</name>
</gene>
<dbReference type="AlphaFoldDB" id="A0A8B8NZ89"/>
<dbReference type="Proteomes" id="UP000827889">
    <property type="component" value="Chromosome 10"/>
</dbReference>
<dbReference type="InterPro" id="IPR029021">
    <property type="entry name" value="Prot-tyrosine_phosphatase-like"/>
</dbReference>
<dbReference type="KEGG" id="rarg:115739110"/>